<dbReference type="CDD" id="cd19074">
    <property type="entry name" value="Aldo_ket_red_shaker-like"/>
    <property type="match status" value="1"/>
</dbReference>
<organism evidence="5 6">
    <name type="scientific">Salipaludibacillus aurantiacus</name>
    <dbReference type="NCBI Taxonomy" id="1601833"/>
    <lineage>
        <taxon>Bacteria</taxon>
        <taxon>Bacillati</taxon>
        <taxon>Bacillota</taxon>
        <taxon>Bacilli</taxon>
        <taxon>Bacillales</taxon>
        <taxon>Bacillaceae</taxon>
    </lineage>
</organism>
<name>A0A1H9URK8_9BACI</name>
<dbReference type="EMBL" id="FOGT01000008">
    <property type="protein sequence ID" value="SES11697.1"/>
    <property type="molecule type" value="Genomic_DNA"/>
</dbReference>
<dbReference type="InterPro" id="IPR036812">
    <property type="entry name" value="NAD(P)_OxRdtase_dom_sf"/>
</dbReference>
<evidence type="ECO:0000259" key="4">
    <source>
        <dbReference type="Pfam" id="PF00248"/>
    </source>
</evidence>
<dbReference type="OrthoDB" id="9773828at2"/>
<dbReference type="Pfam" id="PF00248">
    <property type="entry name" value="Aldo_ket_red"/>
    <property type="match status" value="1"/>
</dbReference>
<dbReference type="PANTHER" id="PTHR43150:SF2">
    <property type="entry name" value="HYPERKINETIC, ISOFORM M"/>
    <property type="match status" value="1"/>
</dbReference>
<dbReference type="Gene3D" id="3.20.20.100">
    <property type="entry name" value="NADP-dependent oxidoreductase domain"/>
    <property type="match status" value="1"/>
</dbReference>
<protein>
    <submittedName>
        <fullName evidence="5">Predicted oxidoreductase</fullName>
    </submittedName>
</protein>
<sequence>MKYRRLGNSGLQVSEISLGTWLTFDGTSTDYDKNDAITTIKFAYENGINYFDTANFYGLGNAEKVLGEALAEFDRTSYVIGSKVYFPMGSKPNQRGLSRKHIMDQCDQSLKRLNVDYIDIYQCHRYDPSTPVEETLTAMNDLVAQGKILYYGISEWSSGQIKEGLDTVKQLGLRKMVSNQPIYNMLVRQIEKDIIPASKEGGLGQLVFSPLAQGVLTGAYTSPDKLPENSRLHKTDNDSASLYFKDEIFEAISKLKIIAERERCSLTQLALSWILLEKNVSSVIMGAENTEQVAENIKASDMVWREDLIKEVNGILDQIDFTWPLFD</sequence>
<dbReference type="SUPFAM" id="SSF51430">
    <property type="entry name" value="NAD(P)-linked oxidoreductase"/>
    <property type="match status" value="1"/>
</dbReference>
<accession>A0A1H9URK8</accession>
<evidence type="ECO:0000256" key="1">
    <source>
        <dbReference type="ARBA" id="ARBA00006515"/>
    </source>
</evidence>
<dbReference type="STRING" id="1601833.SAMN05518684_108107"/>
<gene>
    <name evidence="5" type="ORF">SAMN05518684_108107</name>
</gene>
<proteinExistence type="inferred from homology"/>
<dbReference type="Proteomes" id="UP000198571">
    <property type="component" value="Unassembled WGS sequence"/>
</dbReference>
<evidence type="ECO:0000313" key="6">
    <source>
        <dbReference type="Proteomes" id="UP000198571"/>
    </source>
</evidence>
<dbReference type="FunFam" id="3.20.20.100:FF:000004">
    <property type="entry name" value="Oxidoreductase, aldo/keto reductase"/>
    <property type="match status" value="1"/>
</dbReference>
<evidence type="ECO:0000256" key="2">
    <source>
        <dbReference type="ARBA" id="ARBA00022857"/>
    </source>
</evidence>
<feature type="domain" description="NADP-dependent oxidoreductase" evidence="4">
    <location>
        <begin position="15"/>
        <end position="315"/>
    </location>
</feature>
<dbReference type="PANTHER" id="PTHR43150">
    <property type="entry name" value="HYPERKINETIC, ISOFORM M"/>
    <property type="match status" value="1"/>
</dbReference>
<keyword evidence="6" id="KW-1185">Reference proteome</keyword>
<dbReference type="AlphaFoldDB" id="A0A1H9URK8"/>
<keyword evidence="2" id="KW-0521">NADP</keyword>
<dbReference type="InterPro" id="IPR023210">
    <property type="entry name" value="NADP_OxRdtase_dom"/>
</dbReference>
<dbReference type="RefSeq" id="WP_093051967.1">
    <property type="nucleotide sequence ID" value="NZ_FOGT01000008.1"/>
</dbReference>
<comment type="similarity">
    <text evidence="1">Belongs to the shaker potassium channel beta subunit family.</text>
</comment>
<keyword evidence="3" id="KW-0560">Oxidoreductase</keyword>
<reference evidence="6" key="1">
    <citation type="submission" date="2016-10" db="EMBL/GenBank/DDBJ databases">
        <authorList>
            <person name="Varghese N."/>
            <person name="Submissions S."/>
        </authorList>
    </citation>
    <scope>NUCLEOTIDE SEQUENCE [LARGE SCALE GENOMIC DNA]</scope>
    <source>
        <strain evidence="6">S9</strain>
    </source>
</reference>
<evidence type="ECO:0000256" key="3">
    <source>
        <dbReference type="ARBA" id="ARBA00023002"/>
    </source>
</evidence>
<dbReference type="GO" id="GO:0016491">
    <property type="term" value="F:oxidoreductase activity"/>
    <property type="evidence" value="ECO:0007669"/>
    <property type="project" value="UniProtKB-KW"/>
</dbReference>
<dbReference type="InterPro" id="IPR005399">
    <property type="entry name" value="K_chnl_volt-dep_bsu_KCNAB-rel"/>
</dbReference>
<dbReference type="GO" id="GO:0005829">
    <property type="term" value="C:cytosol"/>
    <property type="evidence" value="ECO:0007669"/>
    <property type="project" value="UniProtKB-ARBA"/>
</dbReference>
<evidence type="ECO:0000313" key="5">
    <source>
        <dbReference type="EMBL" id="SES11697.1"/>
    </source>
</evidence>